<comment type="caution">
    <text evidence="1">The sequence shown here is derived from an EMBL/GenBank/DDBJ whole genome shotgun (WGS) entry which is preliminary data.</text>
</comment>
<evidence type="ECO:0000313" key="2">
    <source>
        <dbReference type="Proteomes" id="UP000828390"/>
    </source>
</evidence>
<sequence>MRAGIKYGPDAFCTLSFLRRARIPSVVMFMSGMIGDGSPSGVGMLELSSLVNTEWYCRFRMLAFSVGSPCNFPLFFSGATPQLSFLKDLM</sequence>
<keyword evidence="2" id="KW-1185">Reference proteome</keyword>
<reference evidence="1" key="2">
    <citation type="submission" date="2020-11" db="EMBL/GenBank/DDBJ databases">
        <authorList>
            <person name="McCartney M.A."/>
            <person name="Auch B."/>
            <person name="Kono T."/>
            <person name="Mallez S."/>
            <person name="Becker A."/>
            <person name="Gohl D.M."/>
            <person name="Silverstein K.A.T."/>
            <person name="Koren S."/>
            <person name="Bechman K.B."/>
            <person name="Herman A."/>
            <person name="Abrahante J.E."/>
            <person name="Garbe J."/>
        </authorList>
    </citation>
    <scope>NUCLEOTIDE SEQUENCE</scope>
    <source>
        <strain evidence="1">Duluth1</strain>
        <tissue evidence="1">Whole animal</tissue>
    </source>
</reference>
<gene>
    <name evidence="1" type="ORF">DPMN_078510</name>
</gene>
<dbReference type="Proteomes" id="UP000828390">
    <property type="component" value="Unassembled WGS sequence"/>
</dbReference>
<accession>A0A9D4BP84</accession>
<name>A0A9D4BP84_DREPO</name>
<reference evidence="1" key="1">
    <citation type="journal article" date="2019" name="bioRxiv">
        <title>The Genome of the Zebra Mussel, Dreissena polymorpha: A Resource for Invasive Species Research.</title>
        <authorList>
            <person name="McCartney M.A."/>
            <person name="Auch B."/>
            <person name="Kono T."/>
            <person name="Mallez S."/>
            <person name="Zhang Y."/>
            <person name="Obille A."/>
            <person name="Becker A."/>
            <person name="Abrahante J.E."/>
            <person name="Garbe J."/>
            <person name="Badalamenti J.P."/>
            <person name="Herman A."/>
            <person name="Mangelson H."/>
            <person name="Liachko I."/>
            <person name="Sullivan S."/>
            <person name="Sone E.D."/>
            <person name="Koren S."/>
            <person name="Silverstein K.A.T."/>
            <person name="Beckman K.B."/>
            <person name="Gohl D.M."/>
        </authorList>
    </citation>
    <scope>NUCLEOTIDE SEQUENCE</scope>
    <source>
        <strain evidence="1">Duluth1</strain>
        <tissue evidence="1">Whole animal</tissue>
    </source>
</reference>
<dbReference type="AlphaFoldDB" id="A0A9D4BP84"/>
<organism evidence="1 2">
    <name type="scientific">Dreissena polymorpha</name>
    <name type="common">Zebra mussel</name>
    <name type="synonym">Mytilus polymorpha</name>
    <dbReference type="NCBI Taxonomy" id="45954"/>
    <lineage>
        <taxon>Eukaryota</taxon>
        <taxon>Metazoa</taxon>
        <taxon>Spiralia</taxon>
        <taxon>Lophotrochozoa</taxon>
        <taxon>Mollusca</taxon>
        <taxon>Bivalvia</taxon>
        <taxon>Autobranchia</taxon>
        <taxon>Heteroconchia</taxon>
        <taxon>Euheterodonta</taxon>
        <taxon>Imparidentia</taxon>
        <taxon>Neoheterodontei</taxon>
        <taxon>Myida</taxon>
        <taxon>Dreissenoidea</taxon>
        <taxon>Dreissenidae</taxon>
        <taxon>Dreissena</taxon>
    </lineage>
</organism>
<evidence type="ECO:0000313" key="1">
    <source>
        <dbReference type="EMBL" id="KAH3703474.1"/>
    </source>
</evidence>
<dbReference type="EMBL" id="JAIWYP010000015">
    <property type="protein sequence ID" value="KAH3703474.1"/>
    <property type="molecule type" value="Genomic_DNA"/>
</dbReference>
<proteinExistence type="predicted"/>
<protein>
    <submittedName>
        <fullName evidence="1">Uncharacterized protein</fullName>
    </submittedName>
</protein>